<organism evidence="12 13">
    <name type="scientific">Digitaria exilis</name>
    <dbReference type="NCBI Taxonomy" id="1010633"/>
    <lineage>
        <taxon>Eukaryota</taxon>
        <taxon>Viridiplantae</taxon>
        <taxon>Streptophyta</taxon>
        <taxon>Embryophyta</taxon>
        <taxon>Tracheophyta</taxon>
        <taxon>Spermatophyta</taxon>
        <taxon>Magnoliopsida</taxon>
        <taxon>Liliopsida</taxon>
        <taxon>Poales</taxon>
        <taxon>Poaceae</taxon>
        <taxon>PACMAD clade</taxon>
        <taxon>Panicoideae</taxon>
        <taxon>Panicodae</taxon>
        <taxon>Paniceae</taxon>
        <taxon>Anthephorinae</taxon>
        <taxon>Digitaria</taxon>
    </lineage>
</organism>
<evidence type="ECO:0000313" key="13">
    <source>
        <dbReference type="Proteomes" id="UP000636709"/>
    </source>
</evidence>
<dbReference type="Gene3D" id="1.10.10.60">
    <property type="entry name" value="Homeodomain-like"/>
    <property type="match status" value="1"/>
</dbReference>
<dbReference type="FunFam" id="1.10.10.60:FF:000577">
    <property type="entry name" value="Homeobox-leucine zipper protein 18"/>
    <property type="match status" value="1"/>
</dbReference>
<evidence type="ECO:0000256" key="8">
    <source>
        <dbReference type="PROSITE-ProRule" id="PRU00108"/>
    </source>
</evidence>
<dbReference type="OrthoDB" id="6159439at2759"/>
<evidence type="ECO:0000256" key="3">
    <source>
        <dbReference type="ARBA" id="ARBA00023015"/>
    </source>
</evidence>
<gene>
    <name evidence="12" type="ORF">HU200_038897</name>
</gene>
<dbReference type="EMBL" id="JACEFO010001924">
    <property type="protein sequence ID" value="KAF8693500.1"/>
    <property type="molecule type" value="Genomic_DNA"/>
</dbReference>
<dbReference type="InterPro" id="IPR017970">
    <property type="entry name" value="Homeobox_CS"/>
</dbReference>
<keyword evidence="5 8" id="KW-0371">Homeobox</keyword>
<feature type="domain" description="Homeobox" evidence="11">
    <location>
        <begin position="158"/>
        <end position="218"/>
    </location>
</feature>
<dbReference type="GO" id="GO:0043565">
    <property type="term" value="F:sequence-specific DNA binding"/>
    <property type="evidence" value="ECO:0007669"/>
    <property type="project" value="InterPro"/>
</dbReference>
<feature type="DNA-binding region" description="Homeobox" evidence="8">
    <location>
        <begin position="160"/>
        <end position="219"/>
    </location>
</feature>
<dbReference type="SUPFAM" id="SSF46689">
    <property type="entry name" value="Homeodomain-like"/>
    <property type="match status" value="1"/>
</dbReference>
<dbReference type="PANTHER" id="PTHR45714">
    <property type="entry name" value="HOMEOBOX-LEUCINE ZIPPER PROTEIN HAT14"/>
    <property type="match status" value="1"/>
</dbReference>
<keyword evidence="7 8" id="KW-0539">Nucleus</keyword>
<comment type="caution">
    <text evidence="12">The sequence shown here is derived from an EMBL/GenBank/DDBJ whole genome shotgun (WGS) entry which is preliminary data.</text>
</comment>
<evidence type="ECO:0000313" key="12">
    <source>
        <dbReference type="EMBL" id="KAF8693500.1"/>
    </source>
</evidence>
<proteinExistence type="inferred from homology"/>
<evidence type="ECO:0000256" key="6">
    <source>
        <dbReference type="ARBA" id="ARBA00023163"/>
    </source>
</evidence>
<dbReference type="GO" id="GO:0000981">
    <property type="term" value="F:DNA-binding transcription factor activity, RNA polymerase II-specific"/>
    <property type="evidence" value="ECO:0007669"/>
    <property type="project" value="InterPro"/>
</dbReference>
<dbReference type="InterPro" id="IPR003106">
    <property type="entry name" value="Leu_zip_homeo"/>
</dbReference>
<dbReference type="InterPro" id="IPR009057">
    <property type="entry name" value="Homeodomain-like_sf"/>
</dbReference>
<evidence type="ECO:0000256" key="7">
    <source>
        <dbReference type="ARBA" id="ARBA00023242"/>
    </source>
</evidence>
<keyword evidence="4 8" id="KW-0238">DNA-binding</keyword>
<dbReference type="Pfam" id="PF02183">
    <property type="entry name" value="HALZ"/>
    <property type="match status" value="1"/>
</dbReference>
<keyword evidence="3" id="KW-0805">Transcription regulation</keyword>
<evidence type="ECO:0000259" key="11">
    <source>
        <dbReference type="PROSITE" id="PS50071"/>
    </source>
</evidence>
<comment type="similarity">
    <text evidence="2">Belongs to the HD-ZIP homeobox family. Class II subfamily.</text>
</comment>
<protein>
    <recommendedName>
        <fullName evidence="11">Homeobox domain-containing protein</fullName>
    </recommendedName>
</protein>
<dbReference type="CDD" id="cd00086">
    <property type="entry name" value="homeodomain"/>
    <property type="match status" value="1"/>
</dbReference>
<dbReference type="Proteomes" id="UP000636709">
    <property type="component" value="Unassembled WGS sequence"/>
</dbReference>
<name>A0A835BAZ6_9POAL</name>
<evidence type="ECO:0000256" key="5">
    <source>
        <dbReference type="ARBA" id="ARBA00023155"/>
    </source>
</evidence>
<evidence type="ECO:0000256" key="9">
    <source>
        <dbReference type="RuleBase" id="RU000682"/>
    </source>
</evidence>
<dbReference type="PROSITE" id="PS00027">
    <property type="entry name" value="HOMEOBOX_1"/>
    <property type="match status" value="1"/>
</dbReference>
<evidence type="ECO:0000256" key="1">
    <source>
        <dbReference type="ARBA" id="ARBA00004123"/>
    </source>
</evidence>
<evidence type="ECO:0000256" key="4">
    <source>
        <dbReference type="ARBA" id="ARBA00023125"/>
    </source>
</evidence>
<dbReference type="InterPro" id="IPR001356">
    <property type="entry name" value="HD"/>
</dbReference>
<dbReference type="Pfam" id="PF00046">
    <property type="entry name" value="Homeodomain"/>
    <property type="match status" value="1"/>
</dbReference>
<sequence length="285" mass="31922">MPFLIRAMELELSLGDSPAPARGASTPVLTPTHAVKREDHELVLELGIGTAKRTEQDNHKTPTQPEDVQDREEDDEACFHSESPVELSLGCPLLPASAEIGSVNSEECRRGFDMNTVLVDGDAVQGRSLSTLSFPMEVSVRQATDQEGAEDEENIGVGGAARKKLRLSKEQSAFLEDSFKEHSTLTPKQKSDLAKRLNLRPRQVEVWFQNRRARTKLKQTEVDCEYLKRCCETLAQENRRLQREVAELRGLRTSPYPFYGRLPAAGFISTARPCPSWLVRYQGLN</sequence>
<keyword evidence="6" id="KW-0804">Transcription</keyword>
<dbReference type="InterPro" id="IPR050762">
    <property type="entry name" value="HD-ZIP_Homeobox_LZ_Class_II"/>
</dbReference>
<accession>A0A835BAZ6</accession>
<dbReference type="AlphaFoldDB" id="A0A835BAZ6"/>
<reference evidence="12" key="1">
    <citation type="submission" date="2020-07" db="EMBL/GenBank/DDBJ databases">
        <title>Genome sequence and genetic diversity analysis of an under-domesticated orphan crop, white fonio (Digitaria exilis).</title>
        <authorList>
            <person name="Bennetzen J.L."/>
            <person name="Chen S."/>
            <person name="Ma X."/>
            <person name="Wang X."/>
            <person name="Yssel A.E.J."/>
            <person name="Chaluvadi S.R."/>
            <person name="Johnson M."/>
            <person name="Gangashetty P."/>
            <person name="Hamidou F."/>
            <person name="Sanogo M.D."/>
            <person name="Zwaenepoel A."/>
            <person name="Wallace J."/>
            <person name="Van De Peer Y."/>
            <person name="Van Deynze A."/>
        </authorList>
    </citation>
    <scope>NUCLEOTIDE SEQUENCE</scope>
    <source>
        <tissue evidence="12">Leaves</tissue>
    </source>
</reference>
<dbReference type="GO" id="GO:0005634">
    <property type="term" value="C:nucleus"/>
    <property type="evidence" value="ECO:0007669"/>
    <property type="project" value="UniProtKB-SubCell"/>
</dbReference>
<evidence type="ECO:0000256" key="2">
    <source>
        <dbReference type="ARBA" id="ARBA00006074"/>
    </source>
</evidence>
<evidence type="ECO:0000256" key="10">
    <source>
        <dbReference type="SAM" id="MobiDB-lite"/>
    </source>
</evidence>
<dbReference type="PANTHER" id="PTHR45714:SF21">
    <property type="entry name" value="HOMEOBOX-LEUCINE ZIPPER PROTEIN HOX7"/>
    <property type="match status" value="1"/>
</dbReference>
<dbReference type="SMART" id="SM00340">
    <property type="entry name" value="HALZ"/>
    <property type="match status" value="1"/>
</dbReference>
<dbReference type="SMART" id="SM00389">
    <property type="entry name" value="HOX"/>
    <property type="match status" value="1"/>
</dbReference>
<comment type="subcellular location">
    <subcellularLocation>
        <location evidence="1 8 9">Nucleus</location>
    </subcellularLocation>
</comment>
<keyword evidence="13" id="KW-1185">Reference proteome</keyword>
<dbReference type="PROSITE" id="PS50071">
    <property type="entry name" value="HOMEOBOX_2"/>
    <property type="match status" value="1"/>
</dbReference>
<feature type="region of interest" description="Disordered" evidence="10">
    <location>
        <begin position="49"/>
        <end position="73"/>
    </location>
</feature>